<dbReference type="AlphaFoldDB" id="A0A918XRP2"/>
<evidence type="ECO:0000256" key="4">
    <source>
        <dbReference type="SAM" id="Phobius"/>
    </source>
</evidence>
<protein>
    <recommendedName>
        <fullName evidence="7">Tetratricopeptide repeat protein</fullName>
    </recommendedName>
</protein>
<evidence type="ECO:0000256" key="1">
    <source>
        <dbReference type="ARBA" id="ARBA00022737"/>
    </source>
</evidence>
<evidence type="ECO:0000313" key="5">
    <source>
        <dbReference type="EMBL" id="GHD49147.1"/>
    </source>
</evidence>
<keyword evidence="4" id="KW-1133">Transmembrane helix</keyword>
<dbReference type="PANTHER" id="PTHR44943">
    <property type="entry name" value="CELLULOSE SYNTHASE OPERON PROTEIN C"/>
    <property type="match status" value="1"/>
</dbReference>
<feature type="repeat" description="TPR" evidence="3">
    <location>
        <begin position="234"/>
        <end position="267"/>
    </location>
</feature>
<keyword evidence="1" id="KW-0677">Repeat</keyword>
<dbReference type="InterPro" id="IPR019734">
    <property type="entry name" value="TPR_rpt"/>
</dbReference>
<name>A0A918XRP2_9PROT</name>
<feature type="repeat" description="TPR" evidence="3">
    <location>
        <begin position="268"/>
        <end position="301"/>
    </location>
</feature>
<dbReference type="SUPFAM" id="SSF48452">
    <property type="entry name" value="TPR-like"/>
    <property type="match status" value="1"/>
</dbReference>
<feature type="transmembrane region" description="Helical" evidence="4">
    <location>
        <begin position="6"/>
        <end position="23"/>
    </location>
</feature>
<feature type="repeat" description="TPR" evidence="3">
    <location>
        <begin position="200"/>
        <end position="233"/>
    </location>
</feature>
<proteinExistence type="predicted"/>
<dbReference type="Proteomes" id="UP000630353">
    <property type="component" value="Unassembled WGS sequence"/>
</dbReference>
<evidence type="ECO:0008006" key="7">
    <source>
        <dbReference type="Google" id="ProtNLM"/>
    </source>
</evidence>
<dbReference type="EMBL" id="BMZS01000004">
    <property type="protein sequence ID" value="GHD49147.1"/>
    <property type="molecule type" value="Genomic_DNA"/>
</dbReference>
<dbReference type="Gene3D" id="1.25.40.10">
    <property type="entry name" value="Tetratricopeptide repeat domain"/>
    <property type="match status" value="1"/>
</dbReference>
<gene>
    <name evidence="5" type="ORF">GCM10017083_21060</name>
</gene>
<dbReference type="PROSITE" id="PS50005">
    <property type="entry name" value="TPR"/>
    <property type="match status" value="3"/>
</dbReference>
<keyword evidence="2 3" id="KW-0802">TPR repeat</keyword>
<dbReference type="SMART" id="SM00028">
    <property type="entry name" value="TPR"/>
    <property type="match status" value="4"/>
</dbReference>
<dbReference type="InterPro" id="IPR011990">
    <property type="entry name" value="TPR-like_helical_dom_sf"/>
</dbReference>
<dbReference type="InterPro" id="IPR051685">
    <property type="entry name" value="Ycf3/AcsC/BcsC/TPR_MFPF"/>
</dbReference>
<reference evidence="5" key="1">
    <citation type="journal article" date="2014" name="Int. J. Syst. Evol. Microbiol.">
        <title>Complete genome sequence of Corynebacterium casei LMG S-19264T (=DSM 44701T), isolated from a smear-ripened cheese.</title>
        <authorList>
            <consortium name="US DOE Joint Genome Institute (JGI-PGF)"/>
            <person name="Walter F."/>
            <person name="Albersmeier A."/>
            <person name="Kalinowski J."/>
            <person name="Ruckert C."/>
        </authorList>
    </citation>
    <scope>NUCLEOTIDE SEQUENCE</scope>
    <source>
        <strain evidence="5">KCTC 42651</strain>
    </source>
</reference>
<comment type="caution">
    <text evidence="5">The sequence shown here is derived from an EMBL/GenBank/DDBJ whole genome shotgun (WGS) entry which is preliminary data.</text>
</comment>
<keyword evidence="4" id="KW-0812">Transmembrane</keyword>
<keyword evidence="6" id="KW-1185">Reference proteome</keyword>
<dbReference type="RefSeq" id="WP_189989133.1">
    <property type="nucleotide sequence ID" value="NZ_BMZS01000004.1"/>
</dbReference>
<evidence type="ECO:0000313" key="6">
    <source>
        <dbReference type="Proteomes" id="UP000630353"/>
    </source>
</evidence>
<keyword evidence="4" id="KW-0472">Membrane</keyword>
<sequence length="365" mass="40731">MLDGFLSLPVMAVAAFFTVSYFVNPGTIIIEKMSVPEDFEEETGYNGYAAAGEFTRYVSEIAEAAGTNRGTRTTELTAQGRSVEALSDWFGLGEPIRSTQVALGFLPYTFSGKLIQKGDTLSLKVYGESPAYWEFAMSEKGSVDDVSGLLKRGAIKLMQKIDPYLVAVYHFREEAPDSGYPETKAAIDHCFVYAPRKELPWVYALLGDVLRREGRYEDAVVKFRQALLLNPSFPRPMMRWGNALADQGRHEEAIGRYKKTLEIAPIYPEALVYWADSLEALGQHEEAHKKYQEALAMDPEFPRIVFAYGKYLAHKGEKARAAEYLHQAVELDGGRNKSYVAALRKVQGEIDPILAEIEQVGAGKK</sequence>
<evidence type="ECO:0000256" key="3">
    <source>
        <dbReference type="PROSITE-ProRule" id="PRU00339"/>
    </source>
</evidence>
<evidence type="ECO:0000256" key="2">
    <source>
        <dbReference type="ARBA" id="ARBA00022803"/>
    </source>
</evidence>
<accession>A0A918XRP2</accession>
<organism evidence="5 6">
    <name type="scientific">Thalassobaculum fulvum</name>
    <dbReference type="NCBI Taxonomy" id="1633335"/>
    <lineage>
        <taxon>Bacteria</taxon>
        <taxon>Pseudomonadati</taxon>
        <taxon>Pseudomonadota</taxon>
        <taxon>Alphaproteobacteria</taxon>
        <taxon>Rhodospirillales</taxon>
        <taxon>Thalassobaculaceae</taxon>
        <taxon>Thalassobaculum</taxon>
    </lineage>
</organism>
<reference evidence="5" key="2">
    <citation type="submission" date="2020-09" db="EMBL/GenBank/DDBJ databases">
        <authorList>
            <person name="Sun Q."/>
            <person name="Kim S."/>
        </authorList>
    </citation>
    <scope>NUCLEOTIDE SEQUENCE</scope>
    <source>
        <strain evidence="5">KCTC 42651</strain>
    </source>
</reference>
<dbReference type="Pfam" id="PF13432">
    <property type="entry name" value="TPR_16"/>
    <property type="match status" value="2"/>
</dbReference>
<dbReference type="PANTHER" id="PTHR44943:SF8">
    <property type="entry name" value="TPR REPEAT-CONTAINING PROTEIN MJ0263"/>
    <property type="match status" value="1"/>
</dbReference>